<organism evidence="1">
    <name type="scientific">Paenibacillus sp. SYP-B3998</name>
    <dbReference type="NCBI Taxonomy" id="2678564"/>
    <lineage>
        <taxon>Bacteria</taxon>
        <taxon>Bacillati</taxon>
        <taxon>Bacillota</taxon>
        <taxon>Bacilli</taxon>
        <taxon>Bacillales</taxon>
        <taxon>Paenibacillaceae</taxon>
        <taxon>Paenibacillus</taxon>
    </lineage>
</organism>
<protein>
    <submittedName>
        <fullName evidence="1">Uncharacterized protein</fullName>
    </submittedName>
</protein>
<dbReference type="EMBL" id="JAAIKC010000006">
    <property type="protein sequence ID" value="NEW07735.1"/>
    <property type="molecule type" value="Genomic_DNA"/>
</dbReference>
<sequence length="77" mass="9205">MLQPYHENKGVTVMTSSFFNEWLDEYNDFMTLYRIFGDEEYREDAKEVLNSLAAMVVRAEQYQKTVQKIMSNRVHAF</sequence>
<evidence type="ECO:0000313" key="1">
    <source>
        <dbReference type="EMBL" id="NEW07735.1"/>
    </source>
</evidence>
<name>A0A6G4A043_9BACL</name>
<comment type="caution">
    <text evidence="1">The sequence shown here is derived from an EMBL/GenBank/DDBJ whole genome shotgun (WGS) entry which is preliminary data.</text>
</comment>
<gene>
    <name evidence="1" type="ORF">GK047_17175</name>
</gene>
<reference evidence="1" key="1">
    <citation type="submission" date="2020-02" db="EMBL/GenBank/DDBJ databases">
        <authorList>
            <person name="Shen X.-R."/>
            <person name="Zhang Y.-X."/>
        </authorList>
    </citation>
    <scope>NUCLEOTIDE SEQUENCE</scope>
    <source>
        <strain evidence="1">SYP-B3998</strain>
    </source>
</reference>
<proteinExistence type="predicted"/>
<dbReference type="AlphaFoldDB" id="A0A6G4A043"/>
<accession>A0A6G4A043</accession>